<dbReference type="Proteomes" id="UP001557485">
    <property type="component" value="Unassembled WGS sequence"/>
</dbReference>
<name>A0ABV3U738_9GAMM</name>
<dbReference type="RefSeq" id="WP_368381369.1">
    <property type="nucleotide sequence ID" value="NZ_JBFRYA010000007.1"/>
</dbReference>
<dbReference type="EMBL" id="JBFRYA010000007">
    <property type="protein sequence ID" value="MEX1669102.1"/>
    <property type="molecule type" value="Genomic_DNA"/>
</dbReference>
<evidence type="ECO:0000313" key="1">
    <source>
        <dbReference type="EMBL" id="MEX1669102.1"/>
    </source>
</evidence>
<keyword evidence="2" id="KW-1185">Reference proteome</keyword>
<reference evidence="1 2" key="1">
    <citation type="journal article" date="2011" name="Int. J. Syst. Evol. Microbiol.">
        <title>Zhongshania antarctica gen. nov., sp. nov. and Zhongshania guokunii sp. nov., gammaproteobacteria respectively isolated from coastal attached (fast) ice and surface seawater of the Antarctic.</title>
        <authorList>
            <person name="Li H.J."/>
            <person name="Zhang X.Y."/>
            <person name="Chen C.X."/>
            <person name="Zhang Y.J."/>
            <person name="Gao Z.M."/>
            <person name="Yu Y."/>
            <person name="Chen X.L."/>
            <person name="Chen B."/>
            <person name="Zhang Y.Z."/>
        </authorList>
    </citation>
    <scope>NUCLEOTIDE SEQUENCE [LARGE SCALE GENOMIC DNA]</scope>
    <source>
        <strain evidence="1 2">ZS6-22T</strain>
    </source>
</reference>
<accession>A0ABV3U738</accession>
<evidence type="ECO:0000313" key="2">
    <source>
        <dbReference type="Proteomes" id="UP001557485"/>
    </source>
</evidence>
<gene>
    <name evidence="1" type="ORF">AB4876_09275</name>
</gene>
<protein>
    <submittedName>
        <fullName evidence="1">Uncharacterized protein</fullName>
    </submittedName>
</protein>
<proteinExistence type="predicted"/>
<sequence>MSPNGFLEVFIDTDNNDIHVSVFSEDHGGEMVFASVEFCCVGMGGGQSPRTREALRNLAEAIKLDNEEKPGRAVKI</sequence>
<organism evidence="1 2">
    <name type="scientific">Zhongshania guokunii</name>
    <dbReference type="NCBI Taxonomy" id="641783"/>
    <lineage>
        <taxon>Bacteria</taxon>
        <taxon>Pseudomonadati</taxon>
        <taxon>Pseudomonadota</taxon>
        <taxon>Gammaproteobacteria</taxon>
        <taxon>Cellvibrionales</taxon>
        <taxon>Spongiibacteraceae</taxon>
        <taxon>Zhongshania</taxon>
    </lineage>
</organism>
<comment type="caution">
    <text evidence="1">The sequence shown here is derived from an EMBL/GenBank/DDBJ whole genome shotgun (WGS) entry which is preliminary data.</text>
</comment>